<comment type="caution">
    <text evidence="2">The sequence shown here is derived from an EMBL/GenBank/DDBJ whole genome shotgun (WGS) entry which is preliminary data.</text>
</comment>
<dbReference type="EMBL" id="AOJL01000042">
    <property type="protein sequence ID" value="ELZ46563.1"/>
    <property type="molecule type" value="Genomic_DNA"/>
</dbReference>
<feature type="region of interest" description="Disordered" evidence="1">
    <location>
        <begin position="25"/>
        <end position="46"/>
    </location>
</feature>
<dbReference type="OrthoDB" id="236506at2157"/>
<dbReference type="Pfam" id="PF24373">
    <property type="entry name" value="DUF7529"/>
    <property type="match status" value="1"/>
</dbReference>
<sequence>MPDDDPDPWTRTLREMKALSAELSEDGWDTLASPAGDTAAIPPDDDRRLDPGFAHVVPDDDADTFVEWFDPDGFERTRVFRAATPDRLFLLTVMLDEPSARAILITGAIDRSSLPPVRATAEETGVTRSHVLRVDGTHLGSFRHADPDPFFPE</sequence>
<evidence type="ECO:0000313" key="3">
    <source>
        <dbReference type="Proteomes" id="UP000011509"/>
    </source>
</evidence>
<organism evidence="2 3">
    <name type="scientific">Halorubrum coriense DSM 10284</name>
    <dbReference type="NCBI Taxonomy" id="1227466"/>
    <lineage>
        <taxon>Archaea</taxon>
        <taxon>Methanobacteriati</taxon>
        <taxon>Methanobacteriota</taxon>
        <taxon>Stenosarchaea group</taxon>
        <taxon>Halobacteria</taxon>
        <taxon>Halobacteriales</taxon>
        <taxon>Haloferacaceae</taxon>
        <taxon>Halorubrum</taxon>
    </lineage>
</organism>
<dbReference type="PATRIC" id="fig|1227466.3.peg.2148"/>
<reference evidence="2 3" key="1">
    <citation type="journal article" date="2014" name="PLoS Genet.">
        <title>Phylogenetically driven sequencing of extremely halophilic archaea reveals strategies for static and dynamic osmo-response.</title>
        <authorList>
            <person name="Becker E.A."/>
            <person name="Seitzer P.M."/>
            <person name="Tritt A."/>
            <person name="Larsen D."/>
            <person name="Krusor M."/>
            <person name="Yao A.I."/>
            <person name="Wu D."/>
            <person name="Madern D."/>
            <person name="Eisen J.A."/>
            <person name="Darling A.E."/>
            <person name="Facciotti M.T."/>
        </authorList>
    </citation>
    <scope>NUCLEOTIDE SEQUENCE [LARGE SCALE GENOMIC DNA]</scope>
    <source>
        <strain evidence="2 3">DSM 10284</strain>
    </source>
</reference>
<evidence type="ECO:0000256" key="1">
    <source>
        <dbReference type="SAM" id="MobiDB-lite"/>
    </source>
</evidence>
<accession>M0EHP1</accession>
<protein>
    <submittedName>
        <fullName evidence="2">Uncharacterized protein</fullName>
    </submittedName>
</protein>
<gene>
    <name evidence="2" type="ORF">C464_10723</name>
</gene>
<keyword evidence="3" id="KW-1185">Reference proteome</keyword>
<dbReference type="RefSeq" id="WP_006113667.1">
    <property type="nucleotide sequence ID" value="NZ_AOJL01000042.1"/>
</dbReference>
<proteinExistence type="predicted"/>
<dbReference type="STRING" id="1227466.C464_10723"/>
<dbReference type="AlphaFoldDB" id="M0EHP1"/>
<dbReference type="InterPro" id="IPR055951">
    <property type="entry name" value="DUF7529"/>
</dbReference>
<dbReference type="Proteomes" id="UP000011509">
    <property type="component" value="Unassembled WGS sequence"/>
</dbReference>
<name>M0EHP1_9EURY</name>
<evidence type="ECO:0000313" key="2">
    <source>
        <dbReference type="EMBL" id="ELZ46563.1"/>
    </source>
</evidence>